<accession>A0A2N5ZK64</accession>
<evidence type="ECO:0000256" key="2">
    <source>
        <dbReference type="ARBA" id="ARBA00005642"/>
    </source>
</evidence>
<dbReference type="HAMAP" id="MF_01080">
    <property type="entry name" value="TruB_bact"/>
    <property type="match status" value="1"/>
</dbReference>
<dbReference type="EMBL" id="PKTG01000043">
    <property type="protein sequence ID" value="PLX19023.1"/>
    <property type="molecule type" value="Genomic_DNA"/>
</dbReference>
<dbReference type="EC" id="5.4.99.25" evidence="5"/>
<dbReference type="GO" id="GO:0160148">
    <property type="term" value="F:tRNA pseudouridine(55) synthase activity"/>
    <property type="evidence" value="ECO:0007669"/>
    <property type="project" value="UniProtKB-EC"/>
</dbReference>
<dbReference type="GO" id="GO:1990481">
    <property type="term" value="P:mRNA pseudouridine synthesis"/>
    <property type="evidence" value="ECO:0007669"/>
    <property type="project" value="TreeGrafter"/>
</dbReference>
<protein>
    <recommendedName>
        <fullName evidence="5">tRNA pseudouridine synthase B</fullName>
        <ecNumber evidence="5">5.4.99.25</ecNumber>
    </recommendedName>
    <alternativeName>
        <fullName evidence="5">tRNA pseudouridine(55) synthase</fullName>
        <shortName evidence="5">Psi55 synthase</shortName>
    </alternativeName>
    <alternativeName>
        <fullName evidence="5">tRNA pseudouridylate synthase</fullName>
    </alternativeName>
    <alternativeName>
        <fullName evidence="5">tRNA-uridine isomerase</fullName>
    </alternativeName>
</protein>
<dbReference type="GO" id="GO:0003723">
    <property type="term" value="F:RNA binding"/>
    <property type="evidence" value="ECO:0007669"/>
    <property type="project" value="InterPro"/>
</dbReference>
<reference evidence="7 8" key="1">
    <citation type="submission" date="2017-11" db="EMBL/GenBank/DDBJ databases">
        <title>Genome-resolved metagenomics identifies genetic mobility, metabolic interactions, and unexpected diversity in perchlorate-reducing communities.</title>
        <authorList>
            <person name="Barnum T.P."/>
            <person name="Figueroa I.A."/>
            <person name="Carlstrom C.I."/>
            <person name="Lucas L.N."/>
            <person name="Engelbrektson A.L."/>
            <person name="Coates J.D."/>
        </authorList>
    </citation>
    <scope>NUCLEOTIDE SEQUENCE [LARGE SCALE GENOMIC DNA]</scope>
    <source>
        <strain evidence="7">BM706</strain>
    </source>
</reference>
<dbReference type="AlphaFoldDB" id="A0A2N5ZK64"/>
<organism evidence="7 8">
    <name type="scientific">Muiribacterium halophilum</name>
    <dbReference type="NCBI Taxonomy" id="2053465"/>
    <lineage>
        <taxon>Bacteria</taxon>
        <taxon>Candidatus Muiribacteriota</taxon>
        <taxon>Candidatus Muiribacteriia</taxon>
        <taxon>Candidatus Muiribacteriales</taxon>
        <taxon>Candidatus Muiribacteriaceae</taxon>
        <taxon>Candidatus Muiribacterium</taxon>
    </lineage>
</organism>
<gene>
    <name evidence="5 7" type="primary">truB</name>
    <name evidence="7" type="ORF">C0601_03160</name>
</gene>
<dbReference type="NCBIfam" id="TIGR00431">
    <property type="entry name" value="TruB"/>
    <property type="match status" value="1"/>
</dbReference>
<dbReference type="GO" id="GO:0031119">
    <property type="term" value="P:tRNA pseudouridine synthesis"/>
    <property type="evidence" value="ECO:0007669"/>
    <property type="project" value="UniProtKB-UniRule"/>
</dbReference>
<dbReference type="Proteomes" id="UP000234857">
    <property type="component" value="Unassembled WGS sequence"/>
</dbReference>
<dbReference type="SUPFAM" id="SSF55120">
    <property type="entry name" value="Pseudouridine synthase"/>
    <property type="match status" value="1"/>
</dbReference>
<dbReference type="CDD" id="cd02573">
    <property type="entry name" value="PseudoU_synth_EcTruB"/>
    <property type="match status" value="1"/>
</dbReference>
<dbReference type="InterPro" id="IPR020103">
    <property type="entry name" value="PsdUridine_synth_cat_dom_sf"/>
</dbReference>
<evidence type="ECO:0000313" key="8">
    <source>
        <dbReference type="Proteomes" id="UP000234857"/>
    </source>
</evidence>
<keyword evidence="3 5" id="KW-0819">tRNA processing</keyword>
<evidence type="ECO:0000256" key="5">
    <source>
        <dbReference type="HAMAP-Rule" id="MF_01080"/>
    </source>
</evidence>
<evidence type="ECO:0000259" key="6">
    <source>
        <dbReference type="Pfam" id="PF01509"/>
    </source>
</evidence>
<dbReference type="PANTHER" id="PTHR13767:SF2">
    <property type="entry name" value="PSEUDOURIDYLATE SYNTHASE TRUB1"/>
    <property type="match status" value="1"/>
</dbReference>
<keyword evidence="4 5" id="KW-0413">Isomerase</keyword>
<dbReference type="InterPro" id="IPR014780">
    <property type="entry name" value="tRNA_psdUridine_synth_TruB"/>
</dbReference>
<name>A0A2N5ZK64_MUIH1</name>
<evidence type="ECO:0000313" key="7">
    <source>
        <dbReference type="EMBL" id="PLX19023.1"/>
    </source>
</evidence>
<dbReference type="PANTHER" id="PTHR13767">
    <property type="entry name" value="TRNA-PSEUDOURIDINE SYNTHASE"/>
    <property type="match status" value="1"/>
</dbReference>
<comment type="catalytic activity">
    <reaction evidence="1 5">
        <text>uridine(55) in tRNA = pseudouridine(55) in tRNA</text>
        <dbReference type="Rhea" id="RHEA:42532"/>
        <dbReference type="Rhea" id="RHEA-COMP:10101"/>
        <dbReference type="Rhea" id="RHEA-COMP:10102"/>
        <dbReference type="ChEBI" id="CHEBI:65314"/>
        <dbReference type="ChEBI" id="CHEBI:65315"/>
        <dbReference type="EC" id="5.4.99.25"/>
    </reaction>
</comment>
<comment type="caution">
    <text evidence="7">The sequence shown here is derived from an EMBL/GenBank/DDBJ whole genome shotgun (WGS) entry which is preliminary data.</text>
</comment>
<evidence type="ECO:0000256" key="4">
    <source>
        <dbReference type="ARBA" id="ARBA00023235"/>
    </source>
</evidence>
<evidence type="ECO:0000256" key="1">
    <source>
        <dbReference type="ARBA" id="ARBA00000385"/>
    </source>
</evidence>
<feature type="domain" description="Pseudouridine synthase II N-terminal" evidence="6">
    <location>
        <begin position="29"/>
        <end position="175"/>
    </location>
</feature>
<dbReference type="Pfam" id="PF01509">
    <property type="entry name" value="TruB_N"/>
    <property type="match status" value="1"/>
</dbReference>
<dbReference type="InterPro" id="IPR002501">
    <property type="entry name" value="PsdUridine_synth_N"/>
</dbReference>
<dbReference type="Gene3D" id="3.30.2350.10">
    <property type="entry name" value="Pseudouridine synthase"/>
    <property type="match status" value="1"/>
</dbReference>
<comment type="similarity">
    <text evidence="2 5">Belongs to the pseudouridine synthase TruB family. Type 1 subfamily.</text>
</comment>
<evidence type="ECO:0000256" key="3">
    <source>
        <dbReference type="ARBA" id="ARBA00022694"/>
    </source>
</evidence>
<feature type="active site" description="Nucleophile" evidence="5">
    <location>
        <position position="41"/>
    </location>
</feature>
<proteinExistence type="inferred from homology"/>
<comment type="function">
    <text evidence="5">Responsible for synthesis of pseudouridine from uracil-55 in the psi GC loop of transfer RNAs.</text>
</comment>
<sequence length="289" mass="32429">MLGILLINKDKDMSSFDVIRKLRKKGLNSKKFKTGYLGTLDPMAKGVLPILIGKATKLADLFQADRKKYIGRILIGKKTDTYDVTGNVLEEVNEFKMPSSAKIKEILSTFRGRIMQTPPAVSAKKINGKRAYEIFRKGDQVELNPVEVNIKSINLIEVFDKEFVIEVECSKGTYIRSIANDFGEKLGIPATLSGLTRSAVGDFILDNCITLDKINDVKDIKDNLLDINTLLHLPKLCYREPKRIANGIFIKNREGFEDGSLIKVISEENKILAIYKTYEGTLKPEVVLV</sequence>